<feature type="compositionally biased region" description="Polar residues" evidence="1">
    <location>
        <begin position="211"/>
        <end position="222"/>
    </location>
</feature>
<gene>
    <name evidence="2" type="ORF">KME25_21800</name>
</gene>
<dbReference type="InterPro" id="IPR049578">
    <property type="entry name" value="CAXIP1-like_GIY-YIG_dom"/>
</dbReference>
<reference evidence="2" key="2">
    <citation type="journal article" date="2022" name="Microbiol. Resour. Announc.">
        <title>Metagenome Sequencing to Explore Phylogenomics of Terrestrial Cyanobacteria.</title>
        <authorList>
            <person name="Ward R.D."/>
            <person name="Stajich J.E."/>
            <person name="Johansen J.R."/>
            <person name="Huntemann M."/>
            <person name="Clum A."/>
            <person name="Foster B."/>
            <person name="Foster B."/>
            <person name="Roux S."/>
            <person name="Palaniappan K."/>
            <person name="Varghese N."/>
            <person name="Mukherjee S."/>
            <person name="Reddy T.B.K."/>
            <person name="Daum C."/>
            <person name="Copeland A."/>
            <person name="Chen I.A."/>
            <person name="Ivanova N.N."/>
            <person name="Kyrpides N.C."/>
            <person name="Shapiro N."/>
            <person name="Eloe-Fadrosh E.A."/>
            <person name="Pietrasiak N."/>
        </authorList>
    </citation>
    <scope>NUCLEOTIDE SEQUENCE</scope>
    <source>
        <strain evidence="2">CPER-KK1</strain>
    </source>
</reference>
<proteinExistence type="predicted"/>
<feature type="region of interest" description="Disordered" evidence="1">
    <location>
        <begin position="203"/>
        <end position="222"/>
    </location>
</feature>
<organism evidence="2 3">
    <name type="scientific">Symplocastrum torsivum CPER-KK1</name>
    <dbReference type="NCBI Taxonomy" id="450513"/>
    <lineage>
        <taxon>Bacteria</taxon>
        <taxon>Bacillati</taxon>
        <taxon>Cyanobacteriota</taxon>
        <taxon>Cyanophyceae</taxon>
        <taxon>Oscillatoriophycideae</taxon>
        <taxon>Oscillatoriales</taxon>
        <taxon>Microcoleaceae</taxon>
        <taxon>Symplocastrum</taxon>
    </lineage>
</organism>
<reference evidence="2" key="1">
    <citation type="submission" date="2021-05" db="EMBL/GenBank/DDBJ databases">
        <authorList>
            <person name="Pietrasiak N."/>
            <person name="Ward R."/>
            <person name="Stajich J.E."/>
            <person name="Kurbessoian T."/>
        </authorList>
    </citation>
    <scope>NUCLEOTIDE SEQUENCE</scope>
    <source>
        <strain evidence="2">CPER-KK1</strain>
    </source>
</reference>
<dbReference type="Proteomes" id="UP000753908">
    <property type="component" value="Unassembled WGS sequence"/>
</dbReference>
<sequence>METNKDVAIEHQNVPVEHRGLHDFLYSSPDEHDTTDVTDKQELESNSNQVLSLEAWCALSQNAKVAGVYAVLNDKQQTQYIGYSRNVLLSLNSHVAQNGTAACAFVRVQTFKFPKRQEMEDLREAWLSELDYIPPGNSEESANWASTVGEAAKATMSASERNAYEEKKLKLRKAMADTALVKELEAKDRSTTETRHQIEAAVENDDWSTVIDGQTQETKPEN</sequence>
<evidence type="ECO:0000313" key="2">
    <source>
        <dbReference type="EMBL" id="MBW4547050.1"/>
    </source>
</evidence>
<dbReference type="CDD" id="cd10450">
    <property type="entry name" value="GIY-YIG_AtGrxS16_like"/>
    <property type="match status" value="1"/>
</dbReference>
<accession>A0A951UBH3</accession>
<protein>
    <submittedName>
        <fullName evidence="2">GIY-YIG nuclease family protein</fullName>
    </submittedName>
</protein>
<dbReference type="AlphaFoldDB" id="A0A951UBH3"/>
<name>A0A951UBH3_9CYAN</name>
<evidence type="ECO:0000256" key="1">
    <source>
        <dbReference type="SAM" id="MobiDB-lite"/>
    </source>
</evidence>
<comment type="caution">
    <text evidence="2">The sequence shown here is derived from an EMBL/GenBank/DDBJ whole genome shotgun (WGS) entry which is preliminary data.</text>
</comment>
<dbReference type="EMBL" id="JAHHIF010000034">
    <property type="protein sequence ID" value="MBW4547050.1"/>
    <property type="molecule type" value="Genomic_DNA"/>
</dbReference>
<evidence type="ECO:0000313" key="3">
    <source>
        <dbReference type="Proteomes" id="UP000753908"/>
    </source>
</evidence>